<dbReference type="InterPro" id="IPR050148">
    <property type="entry name" value="Terpene_synthase-like"/>
</dbReference>
<dbReference type="GO" id="GO:0000287">
    <property type="term" value="F:magnesium ion binding"/>
    <property type="evidence" value="ECO:0007669"/>
    <property type="project" value="TreeGrafter"/>
</dbReference>
<reference evidence="1" key="1">
    <citation type="submission" date="2020-06" db="EMBL/GenBank/DDBJ databases">
        <authorList>
            <person name="Li T."/>
            <person name="Hu X."/>
            <person name="Zhang T."/>
            <person name="Song X."/>
            <person name="Zhang H."/>
            <person name="Dai N."/>
            <person name="Sheng W."/>
            <person name="Hou X."/>
            <person name="Wei L."/>
        </authorList>
    </citation>
    <scope>NUCLEOTIDE SEQUENCE</scope>
    <source>
        <strain evidence="1">K16</strain>
        <tissue evidence="1">Leaf</tissue>
    </source>
</reference>
<protein>
    <submittedName>
        <fullName evidence="1">Peregrinol diphosphate synthase TPS1, chloroplastic</fullName>
    </submittedName>
</protein>
<proteinExistence type="predicted"/>
<organism evidence="1 2">
    <name type="scientific">Sesamum angolense</name>
    <dbReference type="NCBI Taxonomy" id="2727404"/>
    <lineage>
        <taxon>Eukaryota</taxon>
        <taxon>Viridiplantae</taxon>
        <taxon>Streptophyta</taxon>
        <taxon>Embryophyta</taxon>
        <taxon>Tracheophyta</taxon>
        <taxon>Spermatophyta</taxon>
        <taxon>Magnoliopsida</taxon>
        <taxon>eudicotyledons</taxon>
        <taxon>Gunneridae</taxon>
        <taxon>Pentapetalae</taxon>
        <taxon>asterids</taxon>
        <taxon>lamiids</taxon>
        <taxon>Lamiales</taxon>
        <taxon>Pedaliaceae</taxon>
        <taxon>Sesamum</taxon>
    </lineage>
</organism>
<gene>
    <name evidence="1" type="ORF">Sango_2236000</name>
</gene>
<dbReference type="Gene3D" id="1.50.10.160">
    <property type="match status" value="1"/>
</dbReference>
<evidence type="ECO:0000313" key="2">
    <source>
        <dbReference type="Proteomes" id="UP001289374"/>
    </source>
</evidence>
<reference evidence="1" key="2">
    <citation type="journal article" date="2024" name="Plant">
        <title>Genomic evolution and insights into agronomic trait innovations of Sesamum species.</title>
        <authorList>
            <person name="Miao H."/>
            <person name="Wang L."/>
            <person name="Qu L."/>
            <person name="Liu H."/>
            <person name="Sun Y."/>
            <person name="Le M."/>
            <person name="Wang Q."/>
            <person name="Wei S."/>
            <person name="Zheng Y."/>
            <person name="Lin W."/>
            <person name="Duan Y."/>
            <person name="Cao H."/>
            <person name="Xiong S."/>
            <person name="Wang X."/>
            <person name="Wei L."/>
            <person name="Li C."/>
            <person name="Ma Q."/>
            <person name="Ju M."/>
            <person name="Zhao R."/>
            <person name="Li G."/>
            <person name="Mu C."/>
            <person name="Tian Q."/>
            <person name="Mei H."/>
            <person name="Zhang T."/>
            <person name="Gao T."/>
            <person name="Zhang H."/>
        </authorList>
    </citation>
    <scope>NUCLEOTIDE SEQUENCE</scope>
    <source>
        <strain evidence="1">K16</strain>
    </source>
</reference>
<dbReference type="AlphaFoldDB" id="A0AAE1W8Y7"/>
<dbReference type="SFLD" id="SFLDG01014">
    <property type="entry name" value="Terpene_Cyclase_Like_1_N-term"/>
    <property type="match status" value="1"/>
</dbReference>
<accession>A0AAE1W8Y7</accession>
<comment type="caution">
    <text evidence="1">The sequence shown here is derived from an EMBL/GenBank/DDBJ whole genome shotgun (WGS) entry which is preliminary data.</text>
</comment>
<dbReference type="GO" id="GO:0010333">
    <property type="term" value="F:terpene synthase activity"/>
    <property type="evidence" value="ECO:0007669"/>
    <property type="project" value="InterPro"/>
</dbReference>
<dbReference type="InterPro" id="IPR008930">
    <property type="entry name" value="Terpenoid_cyclase/PrenylTrfase"/>
</dbReference>
<dbReference type="GO" id="GO:0009507">
    <property type="term" value="C:chloroplast"/>
    <property type="evidence" value="ECO:0007669"/>
    <property type="project" value="TreeGrafter"/>
</dbReference>
<dbReference type="GO" id="GO:0009686">
    <property type="term" value="P:gibberellin biosynthetic process"/>
    <property type="evidence" value="ECO:0007669"/>
    <property type="project" value="TreeGrafter"/>
</dbReference>
<evidence type="ECO:0000313" key="1">
    <source>
        <dbReference type="EMBL" id="KAK4388990.1"/>
    </source>
</evidence>
<sequence>MQSMCSSTLGKLNYSSIVQARIPKVLSPRCSWLISTNNISISSNIYQLLHYKQTTEVAESRVASLDVRKCAMKMIPQLKLRLKRSKCVSPYDTAWIALIKDVDGRGTPQFPSCLEWIVQHQLPDGSWGDERYFCAYDRLVNTLACVVALRSWNVHADKSQKGISYIKENVHKLENADAEHMTCGFEVVFPALLQKARNLGIHDLPYDAPSIPKELMHKVPTSLLFSLEGLEDLEWQKLLKLQSADGSFPHFSILHRLRIHADWRSKLLEIYQIHSAKMQRRRLQRLGISRFFESEIKDCLSHIHRMEEISNDAYLELARLDFNRCQAQHQTEWTSMQQWYENFNVYEFGVSRKDVVFLLYFLGSASLFESRQVKGENGVGQVPNYFQDDYIFFQRRNYLVRANGCAVNRTPKGRQCPTERKCSKRATTYQHSVGISLHQLLEGFDTYTRQRLKKALPETTGSIWNTTDHSIKDMEIEQDMQALVKLVLEESGGIDRNLKQTFLSVAKTFYYRAYTAPETIDMHIFKVLFEPVV</sequence>
<name>A0AAE1W8Y7_9LAMI</name>
<dbReference type="SUPFAM" id="SSF48576">
    <property type="entry name" value="Terpenoid synthases"/>
    <property type="match status" value="1"/>
</dbReference>
<dbReference type="PANTHER" id="PTHR31739">
    <property type="entry name" value="ENT-COPALYL DIPHOSPHATE SYNTHASE, CHLOROPLASTIC"/>
    <property type="match status" value="1"/>
</dbReference>
<dbReference type="Proteomes" id="UP001289374">
    <property type="component" value="Unassembled WGS sequence"/>
</dbReference>
<dbReference type="SUPFAM" id="SSF48239">
    <property type="entry name" value="Terpenoid cyclases/Protein prenyltransferases"/>
    <property type="match status" value="2"/>
</dbReference>
<dbReference type="EMBL" id="JACGWL010000013">
    <property type="protein sequence ID" value="KAK4388990.1"/>
    <property type="molecule type" value="Genomic_DNA"/>
</dbReference>
<dbReference type="PANTHER" id="PTHR31739:SF30">
    <property type="entry name" value="COPAL-8-OL DIPHOSPHATE HYDRATASE, CHLOROPLASTIC"/>
    <property type="match status" value="1"/>
</dbReference>
<dbReference type="Gene3D" id="1.10.600.10">
    <property type="entry name" value="Farnesyl Diphosphate Synthase"/>
    <property type="match status" value="2"/>
</dbReference>
<keyword evidence="2" id="KW-1185">Reference proteome</keyword>
<dbReference type="InterPro" id="IPR008949">
    <property type="entry name" value="Isoprenoid_synthase_dom_sf"/>
</dbReference>